<evidence type="ECO:0000256" key="4">
    <source>
        <dbReference type="ARBA" id="ARBA00022490"/>
    </source>
</evidence>
<dbReference type="GO" id="GO:0005634">
    <property type="term" value="C:nucleus"/>
    <property type="evidence" value="ECO:0007669"/>
    <property type="project" value="UniProtKB-SubCell"/>
</dbReference>
<dbReference type="Gene3D" id="1.10.532.10">
    <property type="entry name" value="STAT transcription factor, N-terminal domain"/>
    <property type="match status" value="1"/>
</dbReference>
<evidence type="ECO:0000256" key="12">
    <source>
        <dbReference type="ARBA" id="ARBA00023242"/>
    </source>
</evidence>
<dbReference type="Gene3D" id="1.10.238.10">
    <property type="entry name" value="EF-hand"/>
    <property type="match status" value="1"/>
</dbReference>
<dbReference type="GO" id="GO:0003677">
    <property type="term" value="F:DNA binding"/>
    <property type="evidence" value="ECO:0007669"/>
    <property type="project" value="UniProtKB-KW"/>
</dbReference>
<evidence type="ECO:0000256" key="10">
    <source>
        <dbReference type="ARBA" id="ARBA00023159"/>
    </source>
</evidence>
<dbReference type="FunFam" id="1.10.532.10:FF:000001">
    <property type="entry name" value="Signal transducer and activator of transcription"/>
    <property type="match status" value="1"/>
</dbReference>
<feature type="non-terminal residue" evidence="16">
    <location>
        <position position="1"/>
    </location>
</feature>
<keyword evidence="11 14" id="KW-0804">Transcription</keyword>
<keyword evidence="17" id="KW-1185">Reference proteome</keyword>
<evidence type="ECO:0000256" key="9">
    <source>
        <dbReference type="ARBA" id="ARBA00023125"/>
    </source>
</evidence>
<dbReference type="EMBL" id="VWPV01027255">
    <property type="protein sequence ID" value="NWH65306.1"/>
    <property type="molecule type" value="Genomic_DNA"/>
</dbReference>
<reference evidence="16 17" key="1">
    <citation type="submission" date="2019-09" db="EMBL/GenBank/DDBJ databases">
        <title>Bird 10,000 Genomes (B10K) Project - Family phase.</title>
        <authorList>
            <person name="Zhang G."/>
        </authorList>
    </citation>
    <scope>NUCLEOTIDE SEQUENCE [LARGE SCALE GENOMIC DNA]</scope>
    <source>
        <strain evidence="16">B10K-CU-031-07</strain>
        <tissue evidence="16">Muscle</tissue>
    </source>
</reference>
<keyword evidence="5 14" id="KW-0597">Phosphoprotein</keyword>
<dbReference type="SUPFAM" id="SSF47655">
    <property type="entry name" value="STAT"/>
    <property type="match status" value="1"/>
</dbReference>
<dbReference type="Gene3D" id="3.30.505.10">
    <property type="entry name" value="SH2 domain"/>
    <property type="match status" value="1"/>
</dbReference>
<dbReference type="InterPro" id="IPR000980">
    <property type="entry name" value="SH2"/>
</dbReference>
<protein>
    <recommendedName>
        <fullName evidence="14">Signal transducer and activator of transcription</fullName>
    </recommendedName>
</protein>
<dbReference type="CDD" id="cd10372">
    <property type="entry name" value="SH2_STAT1"/>
    <property type="match status" value="1"/>
</dbReference>
<evidence type="ECO:0000256" key="5">
    <source>
        <dbReference type="ARBA" id="ARBA00022553"/>
    </source>
</evidence>
<organism evidence="16 17">
    <name type="scientific">Geococcyx californianus</name>
    <name type="common">Greater roadrunner</name>
    <name type="synonym">Saurothera californiana</name>
    <dbReference type="NCBI Taxonomy" id="8947"/>
    <lineage>
        <taxon>Eukaryota</taxon>
        <taxon>Metazoa</taxon>
        <taxon>Chordata</taxon>
        <taxon>Craniata</taxon>
        <taxon>Vertebrata</taxon>
        <taxon>Euteleostomi</taxon>
        <taxon>Archelosauria</taxon>
        <taxon>Archosauria</taxon>
        <taxon>Dinosauria</taxon>
        <taxon>Saurischia</taxon>
        <taxon>Theropoda</taxon>
        <taxon>Coelurosauria</taxon>
        <taxon>Aves</taxon>
        <taxon>Neognathae</taxon>
        <taxon>Neoaves</taxon>
        <taxon>Otidimorphae</taxon>
        <taxon>Cuculiformes</taxon>
        <taxon>Neomorphidae</taxon>
        <taxon>Geococcyx</taxon>
    </lineage>
</organism>
<dbReference type="AlphaFoldDB" id="A0A7K4JJ65"/>
<dbReference type="InterPro" id="IPR035859">
    <property type="entry name" value="STAT1_SH2"/>
</dbReference>
<evidence type="ECO:0000256" key="7">
    <source>
        <dbReference type="ARBA" id="ARBA00022999"/>
    </source>
</evidence>
<comment type="subcellular location">
    <subcellularLocation>
        <location evidence="2 14">Cytoplasm</location>
    </subcellularLocation>
    <subcellularLocation>
        <location evidence="1 14">Nucleus</location>
    </subcellularLocation>
</comment>
<dbReference type="GO" id="GO:0003700">
    <property type="term" value="F:DNA-binding transcription factor activity"/>
    <property type="evidence" value="ECO:0007669"/>
    <property type="project" value="InterPro"/>
</dbReference>
<evidence type="ECO:0000256" key="3">
    <source>
        <dbReference type="ARBA" id="ARBA00005586"/>
    </source>
</evidence>
<evidence type="ECO:0000259" key="15">
    <source>
        <dbReference type="PROSITE" id="PS50001"/>
    </source>
</evidence>
<evidence type="ECO:0000256" key="2">
    <source>
        <dbReference type="ARBA" id="ARBA00004496"/>
    </source>
</evidence>
<dbReference type="Pfam" id="PF01017">
    <property type="entry name" value="STAT_alpha"/>
    <property type="match status" value="1"/>
</dbReference>
<dbReference type="InterPro" id="IPR001217">
    <property type="entry name" value="STAT"/>
</dbReference>
<dbReference type="SMART" id="SM00964">
    <property type="entry name" value="STAT_int"/>
    <property type="match status" value="1"/>
</dbReference>
<feature type="non-terminal residue" evidence="16">
    <location>
        <position position="711"/>
    </location>
</feature>
<keyword evidence="7 13" id="KW-0727">SH2 domain</keyword>
<dbReference type="Gene3D" id="6.10.250.3310">
    <property type="entry name" value="signal transducer and activator of transcription 1"/>
    <property type="match status" value="1"/>
</dbReference>
<dbReference type="FunFam" id="1.20.1050.20:FF:000001">
    <property type="entry name" value="Signal transducer and activator of transcription"/>
    <property type="match status" value="1"/>
</dbReference>
<dbReference type="InterPro" id="IPR048988">
    <property type="entry name" value="STAT_linker"/>
</dbReference>
<keyword evidence="4 14" id="KW-0963">Cytoplasm</keyword>
<evidence type="ECO:0000256" key="6">
    <source>
        <dbReference type="ARBA" id="ARBA00022990"/>
    </source>
</evidence>
<evidence type="ECO:0000256" key="13">
    <source>
        <dbReference type="PROSITE-ProRule" id="PRU00191"/>
    </source>
</evidence>
<dbReference type="InterPro" id="IPR036535">
    <property type="entry name" value="STAT_N_sf"/>
</dbReference>
<dbReference type="InterPro" id="IPR038295">
    <property type="entry name" value="STAT1_C_sf"/>
</dbReference>
<proteinExistence type="inferred from homology"/>
<dbReference type="SUPFAM" id="SSF48092">
    <property type="entry name" value="Transcription factor STAT-4 N-domain"/>
    <property type="match status" value="1"/>
</dbReference>
<dbReference type="GO" id="GO:0019221">
    <property type="term" value="P:cytokine-mediated signaling pathway"/>
    <property type="evidence" value="ECO:0007669"/>
    <property type="project" value="UniProtKB-ARBA"/>
</dbReference>
<evidence type="ECO:0000313" key="16">
    <source>
        <dbReference type="EMBL" id="NWH65306.1"/>
    </source>
</evidence>
<dbReference type="InterPro" id="IPR022752">
    <property type="entry name" value="STAT1_TAZ2-bd_C"/>
</dbReference>
<evidence type="ECO:0000313" key="17">
    <source>
        <dbReference type="Proteomes" id="UP000531151"/>
    </source>
</evidence>
<keyword evidence="9 14" id="KW-0238">DNA-binding</keyword>
<evidence type="ECO:0000256" key="11">
    <source>
        <dbReference type="ARBA" id="ARBA00023163"/>
    </source>
</evidence>
<sequence length="711" mass="82450">RMTQWYQLQQLDSKFLEQVHQLYDDSFPMEIRQYLAQWLENQDWEHAANNVSFATVLFHDLLSQLDDQFSRFLIENNFLLQHNIRKSKRNLQDNFQEDPIHMAMIIYNCLKEERKILNSAQLSNQMEVGSIQNTVIGMLDKQKELDVKVKAVKNSVVDAEQDIKTLEDMQDEYDFKCKTLQNRELESNGVSQEEYKKEHMNLKKMFLSLDLKRKEVVNKIVQLLNTTEHTQSALINEELVEWKHRQQTACIGGPPNACLDQLQNWFTIVAESLQQVRQQLKKLEELEQKFTYDPDPITKNKQVLQDRTHSLFKQLIQRLLVKLQELNYNLKVKVLFDKYVAFFLSLRMLVVSSPHAQKSKRYLFRKFNILGTNTKVMNMEESTNGSLAAEFRHLQLKEQKNAGSRTNETTSLPIVVISNVSQLPSGWASILWFNMLSTDPKNLSFFLNPPYAKWSKLSEVLSWQFSSVTKRGLNADQLSMLGEKLLGPTSGGSHDGLIPWTRFCKENINDKNFPFWLWIEGILELIKKHLLCLWNDGCIMGFISKEKERALLKDQSPGTFLLRFSESSREGAITFTWVEGSQNGKSPQFHSVEPYTKKELSAVTFPDIIRNYKVMAAENIPENPLRFLYPNIPKDNAFGKYYSRPKEAPEPMDLDGPKGNGYIKTELISVSEVHPSRLQSPENLLPMSLEEFDEVSRMVDPAEIDTVVRTA</sequence>
<dbReference type="PANTHER" id="PTHR11801">
    <property type="entry name" value="SIGNAL TRANSDUCER AND ACTIVATOR OF TRANSCRIPTION"/>
    <property type="match status" value="1"/>
</dbReference>
<accession>A0A7K4JJ65</accession>
<dbReference type="Pfam" id="PF00017">
    <property type="entry name" value="SH2"/>
    <property type="match status" value="1"/>
</dbReference>
<dbReference type="Pfam" id="PF02865">
    <property type="entry name" value="STAT_int"/>
    <property type="match status" value="1"/>
</dbReference>
<keyword evidence="10 14" id="KW-0010">Activator</keyword>
<dbReference type="Proteomes" id="UP000531151">
    <property type="component" value="Unassembled WGS sequence"/>
</dbReference>
<dbReference type="InterPro" id="IPR008967">
    <property type="entry name" value="p53-like_TF_DNA-bd_sf"/>
</dbReference>
<comment type="caution">
    <text evidence="16">The sequence shown here is derived from an EMBL/GenBank/DDBJ whole genome shotgun (WGS) entry which is preliminary data.</text>
</comment>
<dbReference type="SUPFAM" id="SSF55550">
    <property type="entry name" value="SH2 domain"/>
    <property type="match status" value="1"/>
</dbReference>
<dbReference type="GO" id="GO:0005737">
    <property type="term" value="C:cytoplasm"/>
    <property type="evidence" value="ECO:0007669"/>
    <property type="project" value="UniProtKB-SubCell"/>
</dbReference>
<evidence type="ECO:0000256" key="8">
    <source>
        <dbReference type="ARBA" id="ARBA00023015"/>
    </source>
</evidence>
<dbReference type="CDD" id="cd16851">
    <property type="entry name" value="STAT1_CCD"/>
    <property type="match status" value="1"/>
</dbReference>
<dbReference type="FunFam" id="3.30.505.10:FF:000003">
    <property type="entry name" value="Signal transducer and activator of transcription"/>
    <property type="match status" value="1"/>
</dbReference>
<gene>
    <name evidence="16" type="primary">Stat1</name>
    <name evidence="16" type="ORF">GEOCAL_R03081</name>
</gene>
<feature type="domain" description="SH2" evidence="15">
    <location>
        <begin position="534"/>
        <end position="631"/>
    </location>
</feature>
<comment type="similarity">
    <text evidence="3 14">Belongs to the transcription factor STAT family.</text>
</comment>
<dbReference type="FunFam" id="1.10.238.10:FF:000012">
    <property type="entry name" value="Signal transducer and activator of transcription"/>
    <property type="match status" value="1"/>
</dbReference>
<evidence type="ECO:0000256" key="1">
    <source>
        <dbReference type="ARBA" id="ARBA00004123"/>
    </source>
</evidence>
<keyword evidence="8 14" id="KW-0805">Transcription regulation</keyword>
<dbReference type="PROSITE" id="PS50001">
    <property type="entry name" value="SH2"/>
    <property type="match status" value="1"/>
</dbReference>
<dbReference type="Pfam" id="PF12162">
    <property type="entry name" value="STAT1_TAZ2bind"/>
    <property type="match status" value="1"/>
</dbReference>
<dbReference type="Pfam" id="PF21354">
    <property type="entry name" value="STAT_linker"/>
    <property type="match status" value="1"/>
</dbReference>
<keyword evidence="12 14" id="KW-0539">Nucleus</keyword>
<name>A0A7K4JJ65_GEOCA</name>
<evidence type="ECO:0000256" key="14">
    <source>
        <dbReference type="RuleBase" id="RU046415"/>
    </source>
</evidence>
<dbReference type="Gene3D" id="1.20.1050.20">
    <property type="entry name" value="STAT transcription factor, all-alpha domain"/>
    <property type="match status" value="1"/>
</dbReference>
<keyword evidence="6" id="KW-0007">Acetylation</keyword>
<dbReference type="InterPro" id="IPR013799">
    <property type="entry name" value="STAT_TF_prot_interaction"/>
</dbReference>
<dbReference type="InterPro" id="IPR015988">
    <property type="entry name" value="STAT_TF_CC"/>
</dbReference>
<dbReference type="InterPro" id="IPR036860">
    <property type="entry name" value="SH2_dom_sf"/>
</dbReference>
<dbReference type="InterPro" id="IPR013800">
    <property type="entry name" value="STAT_TF_alpha"/>
</dbReference>
<dbReference type="SUPFAM" id="SSF49417">
    <property type="entry name" value="p53-like transcription factors"/>
    <property type="match status" value="1"/>
</dbReference>
<dbReference type="OrthoDB" id="19300at2759"/>